<proteinExistence type="predicted"/>
<dbReference type="SUPFAM" id="SSF51735">
    <property type="entry name" value="NAD(P)-binding Rossmann-fold domains"/>
    <property type="match status" value="1"/>
</dbReference>
<dbReference type="SMART" id="SM00825">
    <property type="entry name" value="PKS_KS"/>
    <property type="match status" value="1"/>
</dbReference>
<dbReference type="RefSeq" id="WP_208344400.1">
    <property type="nucleotide sequence ID" value="NZ_CAWQFN010000499.1"/>
</dbReference>
<dbReference type="InterPro" id="IPR050091">
    <property type="entry name" value="PKS_NRPS_Biosynth_Enz"/>
</dbReference>
<dbReference type="InterPro" id="IPR009081">
    <property type="entry name" value="PP-bd_ACP"/>
</dbReference>
<evidence type="ECO:0000256" key="3">
    <source>
        <dbReference type="ARBA" id="ARBA00022679"/>
    </source>
</evidence>
<dbReference type="PROSITE" id="PS52019">
    <property type="entry name" value="PKS_MFAS_DH"/>
    <property type="match status" value="1"/>
</dbReference>
<keyword evidence="2" id="KW-0597">Phosphoprotein</keyword>
<dbReference type="InterPro" id="IPR049900">
    <property type="entry name" value="PKS_mFAS_DH"/>
</dbReference>
<dbReference type="Pfam" id="PF02801">
    <property type="entry name" value="Ketoacyl-synt_C"/>
    <property type="match status" value="1"/>
</dbReference>
<evidence type="ECO:0000256" key="2">
    <source>
        <dbReference type="ARBA" id="ARBA00022553"/>
    </source>
</evidence>
<dbReference type="InterPro" id="IPR014043">
    <property type="entry name" value="Acyl_transferase_dom"/>
</dbReference>
<dbReference type="GO" id="GO:0004312">
    <property type="term" value="F:fatty acid synthase activity"/>
    <property type="evidence" value="ECO:0007669"/>
    <property type="project" value="TreeGrafter"/>
</dbReference>
<dbReference type="SUPFAM" id="SSF54637">
    <property type="entry name" value="Thioesterase/thiol ester dehydrase-isomerase"/>
    <property type="match status" value="2"/>
</dbReference>
<dbReference type="InterPro" id="IPR049552">
    <property type="entry name" value="PKS_DH_N"/>
</dbReference>
<dbReference type="Gene3D" id="3.40.47.10">
    <property type="match status" value="1"/>
</dbReference>
<dbReference type="InterPro" id="IPR049551">
    <property type="entry name" value="PKS_DH_C"/>
</dbReference>
<dbReference type="InterPro" id="IPR037143">
    <property type="entry name" value="4-PPantetheinyl_Trfase_dom_sf"/>
</dbReference>
<dbReference type="Gene3D" id="3.40.366.10">
    <property type="entry name" value="Malonyl-Coenzyme A Acyl Carrier Protein, domain 2"/>
    <property type="match status" value="1"/>
</dbReference>
<feature type="region of interest" description="C-terminal hotdog fold" evidence="4">
    <location>
        <begin position="1816"/>
        <end position="1969"/>
    </location>
</feature>
<comment type="caution">
    <text evidence="8">The sequence shown here is derived from an EMBL/GenBank/DDBJ whole genome shotgun (WGS) entry which is preliminary data.</text>
</comment>
<dbReference type="Gene3D" id="1.10.1200.10">
    <property type="entry name" value="ACP-like"/>
    <property type="match status" value="2"/>
</dbReference>
<feature type="domain" description="PKS/mFAS DH" evidence="7">
    <location>
        <begin position="1677"/>
        <end position="1969"/>
    </location>
</feature>
<protein>
    <submittedName>
        <fullName evidence="8">SDR family NAD(P)-dependent oxidoreductase</fullName>
    </submittedName>
</protein>
<dbReference type="InterPro" id="IPR057326">
    <property type="entry name" value="KR_dom"/>
</dbReference>
<dbReference type="InterPro" id="IPR020841">
    <property type="entry name" value="PKS_Beta-ketoAc_synthase_dom"/>
</dbReference>
<dbReference type="PROSITE" id="PS00012">
    <property type="entry name" value="PHOSPHOPANTETHEINE"/>
    <property type="match status" value="2"/>
</dbReference>
<sequence length="2565" mass="280135">MNGHKQPAHDVAVSFSQKSDQHNSVCEPIAVVGIGCWYPGAQEPRQLWENVLARRREFRRIPDVRLPLEEYYDPDPEAPDKTYGQRAALIDGFIFDWAKKRIPHQTYICTDIAQWLALEVAESALQDAGYTRETVQRNATGVILGNTLTGEWTRSHTMRLRWPFIRRTLLASANAKGLPTSIQQELVATMEEFYKSVFPPTTEDTLAGGLSNTIAGRICNYFDFHGGGYTVDGACSSSLLAVCTAANYLANGDLDMVLAGGVDISLDTFELIGFAKTGALTKSDMNVYDKRASGFLPGEGCGFVVMKRLKDARAAGDTVYAVLRGWGISSDGKGGITAPSRNGQATAIRRAYMRAGYSPQTLDFVEGHGTGTPVGDKTEIEGLAAAIQSYGTAPDRSCGITSFKSIVGHTKAAAGVGAFIKAVIAANRRVLPPTAGCTEPNNSFDTSARVLYPILLGKVEKPTKTLHVGVSAMGFGGINSHVTLESGDLPSPKLAPAFEERALLVSNQESEVFVFGASSVPELLSKVQALSPSVESLSLGDFVDLAADLSEKLALESTEVRAALVANTPETLSDRLNTLVEILHQDPPKEGEIRINQQQDIWVSNRVHKNRLGFLIPGQGSQQLLMARVLVERYTWARELVAQADEWVTLSGGKPISSIIFRPLDRASGSEEIDRWKQELSDTQVAQPAICLASVLYARYLDRLGIRPSVVGGHSLGELTAFHLAGAFNEADLIKLATLRGQAMMASAEQPGAMVSLACTEDTAKTLIKGVSGYVVIANINSLRQIVVSGEKQAVEELMKLALQQGITAKRLPVSNAFHSQLVATAAQQISNNECIPEVLGEIQLKIISSMRDATVEQGIKLREHFSSQLLAQVDFVRVVEQMQQVCDLMIEVGPAGVLSGLVRDILGTDRACLPVASKPNADRDLNKVVAAAFVHGVEINWTNLYDNRLVRPFVSGRLFIDNPCERPFTSKTGVTIDPGLFRNNGFLLNKSPSKLEAAVKAAISEVTKASKGGTNGKTARSKIEEQLLGLVAKRTGYPLDSISLKSRLLDDLNLDSIKAAELVAAAAKQVGVEGKLDPSELSNASLTDVATAIYAASGESSEGTAVEGVLLDLVAKRTGYPLDTISLESKLLDDLNLDSIKAADMVATAAKQVGVGGKLDPSTLANATLGEVSVALRQALAESDKSVSIGSSKPAETSQTKGDRNSNWVRNFSINYVPSNLQDQTENWQDANVLIVADREEIEIVRALREQLLSFGASVEVACYSNLSHKSNTAKFSHRIAVLPQTTSQDKDEVISLSRMVERLKSIATPSRAGGARKSCIAYVQFGGGYFGTTTTITSPEVCCAAAFARSIHHERPDLRVRVIDLCETIEPIRAAGLVIRELSGNAACITAGYNASLERLEPQARLDQPLQYVQRQHSWSDQDVILVTGGAKGITAECALAVARITGAKLALVGSSPISSTDARYQEVARTLERFNSEGLTCRYYSCNIIDYNAVANLVTQVAADLGSISAVIHGAGVNKPRRFEQASLEDAVTEVSPKVLGAYNLLQALGSAPPKLFIAFTSIIGVTGMPGNALYAFSNESLDLMLRRFEVDHPQTNVQSVAYSVWSEVGMGARMGSMENLGRMGIEAIPTTEGVNRFVQLFTSDPGAKQVVIAARLGGLDTWSPVLLQPSANLRFIEQVNYCEPGVELKVRTRLTLERDLYVQDHIYRGSYLFPTVFGLEAMAQATAYVTGEQQPSIIRIEDVSLQRPVVVDPTEGVEIEIHVEVSEIDAAGERRVKAGIRTEQTGFTSDHFAATLILGDPKVGDIAAPEFGEALDINPLTDLYGSLLFQGTRFQRMSSIFQLSREKSLFQANIVSSSELGNETFAIAHDTSLVLGDPYFRDVLLQAMQLNIPQDICLPVHIDKIELFHNPSVTAQGSSRIVTAILNKREGREYFCEVIATDDQGHVVEHLTGYRLRILEEHPENPTAVELAFPEARDERNLQNILQSNCKALGLNLPTVSLGLESNLQPKTLEQRRQRQRPIITRALQTQLGLPPSEDIVFEIETLPSGKPLFSGAITQGLNLSLSHDDRYCLCVVGSTPQGCDIEPVANRTADDWMAILGTLRSSVVDRLVKSGESRDRAATRVWSALESIRKAFNGVNPEFSVEKQQGDAVLLRTQIPQGLYFVLTLPIRLTRGSERMIAVIVSPEQITSEGIPSVSSSNDVSSPVEHSDRHRIRYTDDGPQGQQVYEQRFQVSFKESASISRRVFFSQYISWIGKIREFAMERIGSQLVSDFFSEWGMVTNKVSLRIVGEATTYDVIQARCWLGNVVGSTFDSYIEFCKVLPDNSLERLALGEVKATWVRLVDYGVPAPRKFPEYLDEFLNRFCAKTPATIDLKNPSLLNLPPLPASLSQLESGRLIYSTSSGSSNRKVLRAETFQTTLEESNLVGNVYYGNYFSWQGRVRDLFLYSVAPEYLRVSEPRGEMICLYSQMDYLREAMPFDRVRVVLSVQSFSLYGAVFSFEFFREQPNGQLEKLHIGQQEVVWAQRLPDGTAVAAPWPEKVLRTFEGILSSNDLILSW</sequence>
<dbReference type="GO" id="GO:0000287">
    <property type="term" value="F:magnesium ion binding"/>
    <property type="evidence" value="ECO:0007669"/>
    <property type="project" value="InterPro"/>
</dbReference>
<dbReference type="InterPro" id="IPR001227">
    <property type="entry name" value="Ac_transferase_dom_sf"/>
</dbReference>
<dbReference type="PROSITE" id="PS52004">
    <property type="entry name" value="KS3_2"/>
    <property type="match status" value="1"/>
</dbReference>
<dbReference type="CDD" id="cd00586">
    <property type="entry name" value="4HBT"/>
    <property type="match status" value="1"/>
</dbReference>
<dbReference type="Pfam" id="PF21089">
    <property type="entry name" value="PKS_DH_N"/>
    <property type="match status" value="1"/>
</dbReference>
<keyword evidence="1" id="KW-0596">Phosphopantetheine</keyword>
<reference evidence="9" key="1">
    <citation type="journal article" date="2021" name="Science">
        <title>Hunting the eagle killer: A cyanobacterial neurotoxin causes vacuolar myelinopathy.</title>
        <authorList>
            <person name="Breinlinger S."/>
            <person name="Phillips T.J."/>
            <person name="Haram B.N."/>
            <person name="Mares J."/>
            <person name="Martinez Yerena J.A."/>
            <person name="Hrouzek P."/>
            <person name="Sobotka R."/>
            <person name="Henderson W.M."/>
            <person name="Schmieder P."/>
            <person name="Williams S.M."/>
            <person name="Lauderdale J.D."/>
            <person name="Wilde H.D."/>
            <person name="Gerrin W."/>
            <person name="Kust A."/>
            <person name="Washington J.W."/>
            <person name="Wagner C."/>
            <person name="Geier B."/>
            <person name="Liebeke M."/>
            <person name="Enke H."/>
            <person name="Niedermeyer T.H.J."/>
            <person name="Wilde S.B."/>
        </authorList>
    </citation>
    <scope>NUCLEOTIDE SEQUENCE [LARGE SCALE GENOMIC DNA]</scope>
    <source>
        <strain evidence="9">Thurmond2011</strain>
    </source>
</reference>
<dbReference type="Pfam" id="PF08659">
    <property type="entry name" value="KR"/>
    <property type="match status" value="1"/>
</dbReference>
<dbReference type="Pfam" id="PF00109">
    <property type="entry name" value="ketoacyl-synt"/>
    <property type="match status" value="1"/>
</dbReference>
<dbReference type="SMART" id="SM00827">
    <property type="entry name" value="PKS_AT"/>
    <property type="match status" value="1"/>
</dbReference>
<feature type="domain" description="Ketosynthase family 3 (KS3)" evidence="6">
    <location>
        <begin position="26"/>
        <end position="486"/>
    </location>
</feature>
<evidence type="ECO:0000256" key="4">
    <source>
        <dbReference type="PROSITE-ProRule" id="PRU01363"/>
    </source>
</evidence>
<keyword evidence="9" id="KW-1185">Reference proteome</keyword>
<dbReference type="SUPFAM" id="SSF53901">
    <property type="entry name" value="Thiolase-like"/>
    <property type="match status" value="1"/>
</dbReference>
<gene>
    <name evidence="8" type="ORF">G7B40_032455</name>
</gene>
<dbReference type="Gene3D" id="3.10.129.10">
    <property type="entry name" value="Hotdog Thioesterase"/>
    <property type="match status" value="2"/>
</dbReference>
<organism evidence="8 9">
    <name type="scientific">Aetokthonos hydrillicola Thurmond2011</name>
    <dbReference type="NCBI Taxonomy" id="2712845"/>
    <lineage>
        <taxon>Bacteria</taxon>
        <taxon>Bacillati</taxon>
        <taxon>Cyanobacteriota</taxon>
        <taxon>Cyanophyceae</taxon>
        <taxon>Nostocales</taxon>
        <taxon>Hapalosiphonaceae</taxon>
        <taxon>Aetokthonos</taxon>
    </lineage>
</organism>
<name>A0AAP5MCI5_9CYAN</name>
<dbReference type="InterPro" id="IPR036291">
    <property type="entry name" value="NAD(P)-bd_dom_sf"/>
</dbReference>
<dbReference type="Gene3D" id="3.90.470.20">
    <property type="entry name" value="4'-phosphopantetheinyl transferase domain"/>
    <property type="match status" value="1"/>
</dbReference>
<feature type="domain" description="Carrier" evidence="5">
    <location>
        <begin position="1022"/>
        <end position="1098"/>
    </location>
</feature>
<accession>A0AAP5MCI5</accession>
<feature type="region of interest" description="N-terminal hotdog fold" evidence="4">
    <location>
        <begin position="1677"/>
        <end position="1803"/>
    </location>
</feature>
<dbReference type="Gene3D" id="3.40.50.720">
    <property type="entry name" value="NAD(P)-binding Rossmann-like Domain"/>
    <property type="match status" value="1"/>
</dbReference>
<dbReference type="InterPro" id="IPR029069">
    <property type="entry name" value="HotDog_dom_sf"/>
</dbReference>
<evidence type="ECO:0000256" key="1">
    <source>
        <dbReference type="ARBA" id="ARBA00022450"/>
    </source>
</evidence>
<dbReference type="SUPFAM" id="SSF52151">
    <property type="entry name" value="FabD/lysophospholipase-like"/>
    <property type="match status" value="1"/>
</dbReference>
<dbReference type="Pfam" id="PF00698">
    <property type="entry name" value="Acyl_transf_1"/>
    <property type="match status" value="1"/>
</dbReference>
<dbReference type="PROSITE" id="PS50075">
    <property type="entry name" value="CARRIER"/>
    <property type="match status" value="2"/>
</dbReference>
<evidence type="ECO:0000259" key="6">
    <source>
        <dbReference type="PROSITE" id="PS52004"/>
    </source>
</evidence>
<dbReference type="InterPro" id="IPR036736">
    <property type="entry name" value="ACP-like_sf"/>
</dbReference>
<evidence type="ECO:0000313" key="9">
    <source>
        <dbReference type="Proteomes" id="UP000667802"/>
    </source>
</evidence>
<dbReference type="EMBL" id="JAALHA020000023">
    <property type="protein sequence ID" value="MDR9899237.1"/>
    <property type="molecule type" value="Genomic_DNA"/>
</dbReference>
<dbReference type="Pfam" id="PF00550">
    <property type="entry name" value="PP-binding"/>
    <property type="match status" value="2"/>
</dbReference>
<dbReference type="SUPFAM" id="SSF55048">
    <property type="entry name" value="Probable ACP-binding domain of malonyl-CoA ACP transacylase"/>
    <property type="match status" value="1"/>
</dbReference>
<feature type="domain" description="Carrier" evidence="5">
    <location>
        <begin position="1105"/>
        <end position="1181"/>
    </location>
</feature>
<dbReference type="SUPFAM" id="SSF47336">
    <property type="entry name" value="ACP-like"/>
    <property type="match status" value="2"/>
</dbReference>
<dbReference type="Gene3D" id="3.10.129.110">
    <property type="entry name" value="Polyketide synthase dehydratase"/>
    <property type="match status" value="1"/>
</dbReference>
<dbReference type="InterPro" id="IPR014031">
    <property type="entry name" value="Ketoacyl_synth_C"/>
</dbReference>
<dbReference type="GO" id="GO:0006633">
    <property type="term" value="P:fatty acid biosynthetic process"/>
    <property type="evidence" value="ECO:0007669"/>
    <property type="project" value="TreeGrafter"/>
</dbReference>
<dbReference type="CDD" id="cd00833">
    <property type="entry name" value="PKS"/>
    <property type="match status" value="1"/>
</dbReference>
<keyword evidence="3" id="KW-0808">Transferase</keyword>
<dbReference type="Pfam" id="PF14765">
    <property type="entry name" value="PS-DH"/>
    <property type="match status" value="1"/>
</dbReference>
<dbReference type="GO" id="GO:0008897">
    <property type="term" value="F:holo-[acyl-carrier-protein] synthase activity"/>
    <property type="evidence" value="ECO:0007669"/>
    <property type="project" value="InterPro"/>
</dbReference>
<dbReference type="InterPro" id="IPR016036">
    <property type="entry name" value="Malonyl_transacylase_ACP-bd"/>
</dbReference>
<dbReference type="InterPro" id="IPR016035">
    <property type="entry name" value="Acyl_Trfase/lysoPLipase"/>
</dbReference>
<dbReference type="PANTHER" id="PTHR43775:SF51">
    <property type="entry name" value="INACTIVE PHENOLPHTHIOCEROL SYNTHESIS POLYKETIDE SYNTHASE TYPE I PKS1-RELATED"/>
    <property type="match status" value="1"/>
</dbReference>
<dbReference type="InterPro" id="IPR016039">
    <property type="entry name" value="Thiolase-like"/>
</dbReference>
<dbReference type="Proteomes" id="UP000667802">
    <property type="component" value="Unassembled WGS sequence"/>
</dbReference>
<dbReference type="InterPro" id="IPR014030">
    <property type="entry name" value="Ketoacyl_synth_N"/>
</dbReference>
<evidence type="ECO:0000313" key="8">
    <source>
        <dbReference type="EMBL" id="MDR9899237.1"/>
    </source>
</evidence>
<feature type="active site" description="Proton donor; for dehydratase activity" evidence="4">
    <location>
        <position position="1881"/>
    </location>
</feature>
<dbReference type="PANTHER" id="PTHR43775">
    <property type="entry name" value="FATTY ACID SYNTHASE"/>
    <property type="match status" value="1"/>
</dbReference>
<dbReference type="InterPro" id="IPR006162">
    <property type="entry name" value="Ppantetheine_attach_site"/>
</dbReference>
<dbReference type="SMART" id="SM00822">
    <property type="entry name" value="PKS_KR"/>
    <property type="match status" value="1"/>
</dbReference>
<dbReference type="InterPro" id="IPR013968">
    <property type="entry name" value="PKS_KR"/>
</dbReference>
<feature type="active site" description="Proton acceptor; for dehydratase activity" evidence="4">
    <location>
        <position position="1709"/>
    </location>
</feature>
<evidence type="ECO:0000259" key="7">
    <source>
        <dbReference type="PROSITE" id="PS52019"/>
    </source>
</evidence>
<evidence type="ECO:0000259" key="5">
    <source>
        <dbReference type="PROSITE" id="PS50075"/>
    </source>
</evidence>
<dbReference type="InterPro" id="IPR042104">
    <property type="entry name" value="PKS_dehydratase_sf"/>
</dbReference>